<dbReference type="OrthoDB" id="9764000at2"/>
<reference evidence="1 2" key="1">
    <citation type="submission" date="2017-12" db="EMBL/GenBank/DDBJ databases">
        <title>Kangiella profundi FT102 completed genome.</title>
        <authorList>
            <person name="Xu J."/>
            <person name="Wang J."/>
            <person name="Lu Y."/>
        </authorList>
    </citation>
    <scope>NUCLEOTIDE SEQUENCE [LARGE SCALE GENOMIC DNA]</scope>
    <source>
        <strain evidence="1 2">FT102</strain>
    </source>
</reference>
<evidence type="ECO:0000313" key="2">
    <source>
        <dbReference type="Proteomes" id="UP000232693"/>
    </source>
</evidence>
<keyword evidence="2" id="KW-1185">Reference proteome</keyword>
<dbReference type="NCBIfam" id="TIGR03355">
    <property type="entry name" value="VI_chp_2"/>
    <property type="match status" value="1"/>
</dbReference>
<protein>
    <submittedName>
        <fullName evidence="1">Type VI secretion system contractile sheath large subunit</fullName>
    </submittedName>
</protein>
<dbReference type="InterPro" id="IPR044032">
    <property type="entry name" value="TssC1_C"/>
</dbReference>
<evidence type="ECO:0000313" key="1">
    <source>
        <dbReference type="EMBL" id="AUD77832.1"/>
    </source>
</evidence>
<dbReference type="AlphaFoldDB" id="A0A2K9AJM3"/>
<dbReference type="Proteomes" id="UP000232693">
    <property type="component" value="Chromosome"/>
</dbReference>
<dbReference type="InterPro" id="IPR010269">
    <property type="entry name" value="T6SS_TssC-like"/>
</dbReference>
<accession>A0A2K9AJM3</accession>
<organism evidence="1 2">
    <name type="scientific">Kangiella profundi</name>
    <dbReference type="NCBI Taxonomy" id="1561924"/>
    <lineage>
        <taxon>Bacteria</taxon>
        <taxon>Pseudomonadati</taxon>
        <taxon>Pseudomonadota</taxon>
        <taxon>Gammaproteobacteria</taxon>
        <taxon>Kangiellales</taxon>
        <taxon>Kangiellaceae</taxon>
        <taxon>Kangiella</taxon>
    </lineage>
</organism>
<gene>
    <name evidence="1" type="ORF">CW740_00710</name>
</gene>
<dbReference type="Pfam" id="PF18945">
    <property type="entry name" value="VipB_2"/>
    <property type="match status" value="1"/>
</dbReference>
<dbReference type="KEGG" id="kpd:CW740_00710"/>
<dbReference type="PANTHER" id="PTHR35565:SF3">
    <property type="entry name" value="TYPE VI SECRETION SYSTEM SHEATH PROTEIN TSSC1"/>
    <property type="match status" value="1"/>
</dbReference>
<sequence>MELNASNLQAPQQGLLSTRLEQQPVAVPDLQQFEDLITRLVVEIDECLNKVVNTILHHPKFQKLEADWRAVSYLCHEKTRYSNKRKIKIKLLDVSFHALAKDLGKVLDYEQSEIYKKVYEGEYDRPGGEPFSLLIGSYKIQLQRRPGIISDIEVLKLMGKIAVASFAPFICNTKAEFFGIDSFTGLHPNLKLKDLFRQSEYREWNSLRNEAESRYLGCVIPEILIRKRYQKSLYNNQLLFEETIEHERERLWANGCFAFAAVTMRAFAEYGWYVTIRGMKRDQVGGGLVDGLPYEENSDLVIKIPPVSAWIQERQARALEASGFIPITIIKHTPYLLFQSNYSIFEVKEQESTSNKLAGMLQYILCVSRFAHYIKVISRQKIGKFLSEEECEQYLERWLRQYVSASQSTSMELKAKYPLRAAQIKVAAKHNSPGSFECQMMIEPHYQLDGIESKITFTTEIKNSE</sequence>
<dbReference type="EMBL" id="CP025120">
    <property type="protein sequence ID" value="AUD77832.1"/>
    <property type="molecule type" value="Genomic_DNA"/>
</dbReference>
<dbReference type="RefSeq" id="WP_106645754.1">
    <property type="nucleotide sequence ID" value="NZ_BMGO01000001.1"/>
</dbReference>
<dbReference type="Pfam" id="PF05943">
    <property type="entry name" value="VipB"/>
    <property type="match status" value="1"/>
</dbReference>
<proteinExistence type="predicted"/>
<dbReference type="PANTHER" id="PTHR35565">
    <property type="entry name" value="CYTOPLASMIC PROTEIN-RELATED"/>
    <property type="match status" value="1"/>
</dbReference>
<name>A0A2K9AJM3_9GAMM</name>
<dbReference type="InterPro" id="IPR044031">
    <property type="entry name" value="TssC1_N"/>
</dbReference>